<evidence type="ECO:0000313" key="1">
    <source>
        <dbReference type="EMBL" id="KIK25903.1"/>
    </source>
</evidence>
<reference evidence="2" key="2">
    <citation type="submission" date="2015-01" db="EMBL/GenBank/DDBJ databases">
        <title>Evolutionary Origins and Diversification of the Mycorrhizal Mutualists.</title>
        <authorList>
            <consortium name="DOE Joint Genome Institute"/>
            <consortium name="Mycorrhizal Genomics Consortium"/>
            <person name="Kohler A."/>
            <person name="Kuo A."/>
            <person name="Nagy L.G."/>
            <person name="Floudas D."/>
            <person name="Copeland A."/>
            <person name="Barry K.W."/>
            <person name="Cichocki N."/>
            <person name="Veneault-Fourrey C."/>
            <person name="LaButti K."/>
            <person name="Lindquist E.A."/>
            <person name="Lipzen A."/>
            <person name="Lundell T."/>
            <person name="Morin E."/>
            <person name="Murat C."/>
            <person name="Riley R."/>
            <person name="Ohm R."/>
            <person name="Sun H."/>
            <person name="Tunlid A."/>
            <person name="Henrissat B."/>
            <person name="Grigoriev I.V."/>
            <person name="Hibbett D.S."/>
            <person name="Martin F."/>
        </authorList>
    </citation>
    <scope>NUCLEOTIDE SEQUENCE [LARGE SCALE GENOMIC DNA]</scope>
    <source>
        <strain evidence="2">441</strain>
    </source>
</reference>
<dbReference type="HOGENOM" id="CLU_2159401_0_0_1"/>
<proteinExistence type="predicted"/>
<sequence length="111" mass="12706">MTLTTRHACEDRKCRYTMGIRPSYSLDMTEKPIATRNPFRSDSLERHYKVDGLTQKHLSAWQRNHFYPLPSVQSGGPQCTDQHRADKGVPLRSLASRMNGLSMNDGVKCHM</sequence>
<dbReference type="Proteomes" id="UP000054018">
    <property type="component" value="Unassembled WGS sequence"/>
</dbReference>
<accession>A0A0D0A1D6</accession>
<gene>
    <name evidence="1" type="ORF">PISMIDRAFT_327706</name>
</gene>
<dbReference type="EMBL" id="KN833705">
    <property type="protein sequence ID" value="KIK25903.1"/>
    <property type="molecule type" value="Genomic_DNA"/>
</dbReference>
<name>A0A0D0A1D6_9AGAM</name>
<evidence type="ECO:0000313" key="2">
    <source>
        <dbReference type="Proteomes" id="UP000054018"/>
    </source>
</evidence>
<dbReference type="AlphaFoldDB" id="A0A0D0A1D6"/>
<organism evidence="1 2">
    <name type="scientific">Pisolithus microcarpus 441</name>
    <dbReference type="NCBI Taxonomy" id="765257"/>
    <lineage>
        <taxon>Eukaryota</taxon>
        <taxon>Fungi</taxon>
        <taxon>Dikarya</taxon>
        <taxon>Basidiomycota</taxon>
        <taxon>Agaricomycotina</taxon>
        <taxon>Agaricomycetes</taxon>
        <taxon>Agaricomycetidae</taxon>
        <taxon>Boletales</taxon>
        <taxon>Sclerodermatineae</taxon>
        <taxon>Pisolithaceae</taxon>
        <taxon>Pisolithus</taxon>
    </lineage>
</organism>
<reference evidence="1 2" key="1">
    <citation type="submission" date="2014-04" db="EMBL/GenBank/DDBJ databases">
        <authorList>
            <consortium name="DOE Joint Genome Institute"/>
            <person name="Kuo A."/>
            <person name="Kohler A."/>
            <person name="Costa M.D."/>
            <person name="Nagy L.G."/>
            <person name="Floudas D."/>
            <person name="Copeland A."/>
            <person name="Barry K.W."/>
            <person name="Cichocki N."/>
            <person name="Veneault-Fourrey C."/>
            <person name="LaButti K."/>
            <person name="Lindquist E.A."/>
            <person name="Lipzen A."/>
            <person name="Lundell T."/>
            <person name="Morin E."/>
            <person name="Murat C."/>
            <person name="Sun H."/>
            <person name="Tunlid A."/>
            <person name="Henrissat B."/>
            <person name="Grigoriev I.V."/>
            <person name="Hibbett D.S."/>
            <person name="Martin F."/>
            <person name="Nordberg H.P."/>
            <person name="Cantor M.N."/>
            <person name="Hua S.X."/>
        </authorList>
    </citation>
    <scope>NUCLEOTIDE SEQUENCE [LARGE SCALE GENOMIC DNA]</scope>
    <source>
        <strain evidence="1 2">441</strain>
    </source>
</reference>
<protein>
    <submittedName>
        <fullName evidence="1">Uncharacterized protein</fullName>
    </submittedName>
</protein>
<keyword evidence="2" id="KW-1185">Reference proteome</keyword>